<evidence type="ECO:0000313" key="7">
    <source>
        <dbReference type="EMBL" id="UYG53787.1"/>
    </source>
</evidence>
<evidence type="ECO:0000256" key="4">
    <source>
        <dbReference type="ARBA" id="ARBA00022679"/>
    </source>
</evidence>
<evidence type="ECO:0000256" key="5">
    <source>
        <dbReference type="ARBA" id="ARBA00023136"/>
    </source>
</evidence>
<evidence type="ECO:0000256" key="3">
    <source>
        <dbReference type="ARBA" id="ARBA00022676"/>
    </source>
</evidence>
<name>A0ABY6GFB8_9BURK</name>
<keyword evidence="8" id="KW-1185">Reference proteome</keyword>
<keyword evidence="2" id="KW-1003">Cell membrane</keyword>
<proteinExistence type="predicted"/>
<dbReference type="InterPro" id="IPR001173">
    <property type="entry name" value="Glyco_trans_2-like"/>
</dbReference>
<dbReference type="Gene3D" id="3.90.550.10">
    <property type="entry name" value="Spore Coat Polysaccharide Biosynthesis Protein SpsA, Chain A"/>
    <property type="match status" value="1"/>
</dbReference>
<keyword evidence="4 7" id="KW-0808">Transferase</keyword>
<dbReference type="Pfam" id="PF00535">
    <property type="entry name" value="Glycos_transf_2"/>
    <property type="match status" value="1"/>
</dbReference>
<dbReference type="EMBL" id="CP106882">
    <property type="protein sequence ID" value="UYG53787.1"/>
    <property type="molecule type" value="Genomic_DNA"/>
</dbReference>
<dbReference type="GO" id="GO:0016757">
    <property type="term" value="F:glycosyltransferase activity"/>
    <property type="evidence" value="ECO:0007669"/>
    <property type="project" value="UniProtKB-KW"/>
</dbReference>
<dbReference type="PANTHER" id="PTHR43646:SF2">
    <property type="entry name" value="GLYCOSYLTRANSFERASE 2-LIKE DOMAIN-CONTAINING PROTEIN"/>
    <property type="match status" value="1"/>
</dbReference>
<organism evidence="7 8">
    <name type="scientific">Comamonas endophytica</name>
    <dbReference type="NCBI Taxonomy" id="2949090"/>
    <lineage>
        <taxon>Bacteria</taxon>
        <taxon>Pseudomonadati</taxon>
        <taxon>Pseudomonadota</taxon>
        <taxon>Betaproteobacteria</taxon>
        <taxon>Burkholderiales</taxon>
        <taxon>Comamonadaceae</taxon>
        <taxon>Comamonas</taxon>
    </lineage>
</organism>
<gene>
    <name evidence="7" type="ORF">M9799_17790</name>
</gene>
<feature type="domain" description="Glycosyltransferase 2-like" evidence="6">
    <location>
        <begin position="4"/>
        <end position="127"/>
    </location>
</feature>
<protein>
    <submittedName>
        <fullName evidence="7">Glycosyltransferase</fullName>
        <ecNumber evidence="7">2.4.-.-</ecNumber>
    </submittedName>
</protein>
<dbReference type="Proteomes" id="UP001162800">
    <property type="component" value="Plasmid unnamed1"/>
</dbReference>
<dbReference type="SUPFAM" id="SSF53448">
    <property type="entry name" value="Nucleotide-diphospho-sugar transferases"/>
    <property type="match status" value="1"/>
</dbReference>
<dbReference type="InterPro" id="IPR029044">
    <property type="entry name" value="Nucleotide-diphossugar_trans"/>
</dbReference>
<evidence type="ECO:0000313" key="8">
    <source>
        <dbReference type="Proteomes" id="UP001162800"/>
    </source>
</evidence>
<evidence type="ECO:0000259" key="6">
    <source>
        <dbReference type="Pfam" id="PF00535"/>
    </source>
</evidence>
<evidence type="ECO:0000256" key="1">
    <source>
        <dbReference type="ARBA" id="ARBA00004236"/>
    </source>
</evidence>
<evidence type="ECO:0000256" key="2">
    <source>
        <dbReference type="ARBA" id="ARBA00022475"/>
    </source>
</evidence>
<dbReference type="EC" id="2.4.-.-" evidence="7"/>
<geneLocation type="plasmid" evidence="7 8">
    <name>unnamed1</name>
</geneLocation>
<sequence>MIGVVIPAHNEEQHLQACLLSVRKSVQHLARQGLSARIMVVLDACTDGSAHIARALADQVLEITQRNVGEARRAGAQWLLEQGSEWIACTDADTQVPENWLYAQWACQADVFCGIVRVEDWGDYSPEVVRAFHASVPQDGHPHIHGANMGLSREAYLQSGGFLPAAAHEDVSLIRRCELAGLRIARRIEPCVVTSARRDARAREGFGDFLLKLERSVNAAPAHAGAALG</sequence>
<dbReference type="RefSeq" id="WP_231043906.1">
    <property type="nucleotide sequence ID" value="NZ_CP106882.1"/>
</dbReference>
<comment type="subcellular location">
    <subcellularLocation>
        <location evidence="1">Cell membrane</location>
    </subcellularLocation>
</comment>
<keyword evidence="7" id="KW-0614">Plasmid</keyword>
<accession>A0ABY6GFB8</accession>
<dbReference type="PANTHER" id="PTHR43646">
    <property type="entry name" value="GLYCOSYLTRANSFERASE"/>
    <property type="match status" value="1"/>
</dbReference>
<reference evidence="7" key="1">
    <citation type="submission" date="2022-09" db="EMBL/GenBank/DDBJ databases">
        <title>The complete genome of Acidovorax sp. 5MLIR.</title>
        <authorList>
            <person name="Liu L."/>
            <person name="Yue J."/>
            <person name="Yang F."/>
            <person name="Yuan J."/>
            <person name="Li L."/>
        </authorList>
    </citation>
    <scope>NUCLEOTIDE SEQUENCE</scope>
    <source>
        <strain evidence="7">5MLIR</strain>
        <plasmid evidence="7">unnamed1</plasmid>
    </source>
</reference>
<keyword evidence="5" id="KW-0472">Membrane</keyword>
<keyword evidence="3 7" id="KW-0328">Glycosyltransferase</keyword>